<dbReference type="GO" id="GO:0008270">
    <property type="term" value="F:zinc ion binding"/>
    <property type="evidence" value="ECO:0007669"/>
    <property type="project" value="UniProtKB-KW"/>
</dbReference>
<evidence type="ECO:0000256" key="4">
    <source>
        <dbReference type="ARBA" id="ARBA00022833"/>
    </source>
</evidence>
<dbReference type="InterPro" id="IPR001628">
    <property type="entry name" value="Znf_hrmn_rcpt"/>
</dbReference>
<evidence type="ECO:0000256" key="5">
    <source>
        <dbReference type="ARBA" id="ARBA00023015"/>
    </source>
</evidence>
<evidence type="ECO:0000313" key="13">
    <source>
        <dbReference type="WBParaSite" id="MBELARI_LOCUS18126"/>
    </source>
</evidence>
<dbReference type="InterPro" id="IPR000536">
    <property type="entry name" value="Nucl_hrmn_rcpt_lig-bd"/>
</dbReference>
<dbReference type="InterPro" id="IPR035500">
    <property type="entry name" value="NHR-like_dom_sf"/>
</dbReference>
<feature type="domain" description="NR LBD" evidence="11">
    <location>
        <begin position="286"/>
        <end position="514"/>
    </location>
</feature>
<dbReference type="InterPro" id="IPR001723">
    <property type="entry name" value="Nuclear_hrmn_rcpt"/>
</dbReference>
<dbReference type="Gene3D" id="1.10.565.10">
    <property type="entry name" value="Retinoid X Receptor"/>
    <property type="match status" value="1"/>
</dbReference>
<evidence type="ECO:0000259" key="11">
    <source>
        <dbReference type="PROSITE" id="PS51843"/>
    </source>
</evidence>
<dbReference type="PANTHER" id="PTHR45805">
    <property type="entry name" value="NUCLEAR HORMONE RECEPTOR HR3-RELATED"/>
    <property type="match status" value="1"/>
</dbReference>
<evidence type="ECO:0000259" key="10">
    <source>
        <dbReference type="PROSITE" id="PS51030"/>
    </source>
</evidence>
<dbReference type="PRINTS" id="PR00398">
    <property type="entry name" value="STRDHORMONER"/>
</dbReference>
<dbReference type="PROSITE" id="PS00031">
    <property type="entry name" value="NUCLEAR_REC_DBD_1"/>
    <property type="match status" value="1"/>
</dbReference>
<accession>A0AAF3EVB5</accession>
<protein>
    <recommendedName>
        <fullName evidence="14">Nuclear hormone receptor HR3</fullName>
    </recommendedName>
</protein>
<dbReference type="CDD" id="cd06968">
    <property type="entry name" value="NR_DBD_ROR"/>
    <property type="match status" value="1"/>
</dbReference>
<dbReference type="FunFam" id="3.30.50.10:FF:000003">
    <property type="entry name" value="Nuclear orphan receptor ROR-beta"/>
    <property type="match status" value="1"/>
</dbReference>
<keyword evidence="4" id="KW-0862">Zinc</keyword>
<dbReference type="PROSITE" id="PS51030">
    <property type="entry name" value="NUCLEAR_REC_DBD_2"/>
    <property type="match status" value="1"/>
</dbReference>
<dbReference type="Proteomes" id="UP000887575">
    <property type="component" value="Unassembled WGS sequence"/>
</dbReference>
<dbReference type="AlphaFoldDB" id="A0AAF3EVB5"/>
<evidence type="ECO:0000256" key="2">
    <source>
        <dbReference type="ARBA" id="ARBA00022723"/>
    </source>
</evidence>
<dbReference type="Gene3D" id="3.30.50.10">
    <property type="entry name" value="Erythroid Transcription Factor GATA-1, subunit A"/>
    <property type="match status" value="1"/>
</dbReference>
<keyword evidence="8" id="KW-0675">Receptor</keyword>
<comment type="subcellular location">
    <subcellularLocation>
        <location evidence="1">Nucleus</location>
    </subcellularLocation>
</comment>
<keyword evidence="2" id="KW-0479">Metal-binding</keyword>
<dbReference type="InterPro" id="IPR044101">
    <property type="entry name" value="NR_DBD_ROR"/>
</dbReference>
<keyword evidence="3" id="KW-0863">Zinc-finger</keyword>
<dbReference type="GO" id="GO:0004879">
    <property type="term" value="F:nuclear receptor activity"/>
    <property type="evidence" value="ECO:0007669"/>
    <property type="project" value="TreeGrafter"/>
</dbReference>
<evidence type="ECO:0000313" key="12">
    <source>
        <dbReference type="Proteomes" id="UP000887575"/>
    </source>
</evidence>
<dbReference type="PRINTS" id="PR00047">
    <property type="entry name" value="STROIDFINGER"/>
</dbReference>
<reference evidence="13" key="1">
    <citation type="submission" date="2024-02" db="UniProtKB">
        <authorList>
            <consortium name="WormBaseParasite"/>
        </authorList>
    </citation>
    <scope>IDENTIFICATION</scope>
</reference>
<dbReference type="PROSITE" id="PS51843">
    <property type="entry name" value="NR_LBD"/>
    <property type="match status" value="1"/>
</dbReference>
<evidence type="ECO:0000256" key="7">
    <source>
        <dbReference type="ARBA" id="ARBA00023163"/>
    </source>
</evidence>
<evidence type="ECO:0000256" key="1">
    <source>
        <dbReference type="ARBA" id="ARBA00004123"/>
    </source>
</evidence>
<dbReference type="PANTHER" id="PTHR45805:SF2">
    <property type="entry name" value="NUCLEAR HORMONE RECEPTOR HR3-RELATED"/>
    <property type="match status" value="1"/>
</dbReference>
<keyword evidence="9" id="KW-0539">Nucleus</keyword>
<keyword evidence="7" id="KW-0804">Transcription</keyword>
<evidence type="ECO:0000256" key="8">
    <source>
        <dbReference type="ARBA" id="ARBA00023170"/>
    </source>
</evidence>
<name>A0AAF3EVB5_9BILA</name>
<evidence type="ECO:0008006" key="14">
    <source>
        <dbReference type="Google" id="ProtNLM"/>
    </source>
</evidence>
<dbReference type="InterPro" id="IPR013088">
    <property type="entry name" value="Znf_NHR/GATA"/>
</dbReference>
<organism evidence="12 13">
    <name type="scientific">Mesorhabditis belari</name>
    <dbReference type="NCBI Taxonomy" id="2138241"/>
    <lineage>
        <taxon>Eukaryota</taxon>
        <taxon>Metazoa</taxon>
        <taxon>Ecdysozoa</taxon>
        <taxon>Nematoda</taxon>
        <taxon>Chromadorea</taxon>
        <taxon>Rhabditida</taxon>
        <taxon>Rhabditina</taxon>
        <taxon>Rhabditomorpha</taxon>
        <taxon>Rhabditoidea</taxon>
        <taxon>Rhabditidae</taxon>
        <taxon>Mesorhabditinae</taxon>
        <taxon>Mesorhabditis</taxon>
    </lineage>
</organism>
<sequence length="514" mass="57110">MPNHSEQPQLLLLEPKTENYGFGRSAMQNLPQNRVGPSRIPTSVHATISTIGLDETERRNLQTTAVTTPALKLEGIDVKTECLPSPSPSKSPDDQPVENVQPQIEVIPCKVCGDKSSGVHYGVITCEGCKGFFRRSQSSVVNYNCPRQKNCIIDRSNRNRCQYCRLRKCLDLGMSRDAVKFGRMSKKQREKVEDEVRLHKQMAEAHGAYAYATGGDYSPPTQNQPYTYEAAGVYPHYGAYSNHQVAVAPVSYPAHPTYGVAPQGAVPAANGGHPSPPDPTNAFSNFGDDSIVAVTAAFEQVQLGLRPLHASLPVDFQLQQLDRLTAWRRFADDLTQILQKVIDLVKTVPGFVRQNQDRQIVLLKGAVFELVLVMIAPCYNSTTETLCLDMVSVSRHLFSNTTNDETIFIDTLQSALQELSLCNLNTTELAMLSVVLLLESEPAEEHTVNQYKANLSNSLLERNQGATVDRVWSCVNLMRQCGQRHLLLLRHLRATLLPPNIQILPPLYNELFTD</sequence>
<evidence type="ECO:0000256" key="3">
    <source>
        <dbReference type="ARBA" id="ARBA00022771"/>
    </source>
</evidence>
<keyword evidence="6" id="KW-0238">DNA-binding</keyword>
<dbReference type="SUPFAM" id="SSF57716">
    <property type="entry name" value="Glucocorticoid receptor-like (DNA-binding domain)"/>
    <property type="match status" value="1"/>
</dbReference>
<evidence type="ECO:0000256" key="9">
    <source>
        <dbReference type="ARBA" id="ARBA00023242"/>
    </source>
</evidence>
<dbReference type="WBParaSite" id="MBELARI_LOCUS18126">
    <property type="protein sequence ID" value="MBELARI_LOCUS18126"/>
    <property type="gene ID" value="MBELARI_LOCUS18126"/>
</dbReference>
<dbReference type="GO" id="GO:0005634">
    <property type="term" value="C:nucleus"/>
    <property type="evidence" value="ECO:0007669"/>
    <property type="project" value="UniProtKB-SubCell"/>
</dbReference>
<dbReference type="SMART" id="SM00399">
    <property type="entry name" value="ZnF_C4"/>
    <property type="match status" value="1"/>
</dbReference>
<keyword evidence="5" id="KW-0805">Transcription regulation</keyword>
<evidence type="ECO:0000256" key="6">
    <source>
        <dbReference type="ARBA" id="ARBA00023125"/>
    </source>
</evidence>
<dbReference type="GO" id="GO:0000978">
    <property type="term" value="F:RNA polymerase II cis-regulatory region sequence-specific DNA binding"/>
    <property type="evidence" value="ECO:0007669"/>
    <property type="project" value="TreeGrafter"/>
</dbReference>
<dbReference type="SUPFAM" id="SSF48508">
    <property type="entry name" value="Nuclear receptor ligand-binding domain"/>
    <property type="match status" value="1"/>
</dbReference>
<keyword evidence="12" id="KW-1185">Reference proteome</keyword>
<feature type="domain" description="Nuclear receptor" evidence="10">
    <location>
        <begin position="106"/>
        <end position="181"/>
    </location>
</feature>
<proteinExistence type="predicted"/>
<dbReference type="Pfam" id="PF00105">
    <property type="entry name" value="zf-C4"/>
    <property type="match status" value="1"/>
</dbReference>